<dbReference type="InterPro" id="IPR007484">
    <property type="entry name" value="Peptidase_M28"/>
</dbReference>
<dbReference type="SUPFAM" id="SSF53187">
    <property type="entry name" value="Zn-dependent exopeptidases"/>
    <property type="match status" value="1"/>
</dbReference>
<dbReference type="AlphaFoldDB" id="A0A316TP38"/>
<dbReference type="Pfam" id="PF04389">
    <property type="entry name" value="Peptidase_M28"/>
    <property type="match status" value="1"/>
</dbReference>
<dbReference type="EMBL" id="QGGB01000007">
    <property type="protein sequence ID" value="PWN06150.1"/>
    <property type="molecule type" value="Genomic_DNA"/>
</dbReference>
<evidence type="ECO:0000313" key="2">
    <source>
        <dbReference type="EMBL" id="PWN06150.1"/>
    </source>
</evidence>
<dbReference type="Gene3D" id="2.30.42.10">
    <property type="match status" value="1"/>
</dbReference>
<dbReference type="InterPro" id="IPR045175">
    <property type="entry name" value="M28_fam"/>
</dbReference>
<dbReference type="GO" id="GO:0008235">
    <property type="term" value="F:metalloexopeptidase activity"/>
    <property type="evidence" value="ECO:0007669"/>
    <property type="project" value="InterPro"/>
</dbReference>
<dbReference type="Pfam" id="PF13180">
    <property type="entry name" value="PDZ_2"/>
    <property type="match status" value="1"/>
</dbReference>
<dbReference type="GO" id="GO:0006508">
    <property type="term" value="P:proteolysis"/>
    <property type="evidence" value="ECO:0007669"/>
    <property type="project" value="InterPro"/>
</dbReference>
<sequence length="450" mass="49295">MIHAWYRPVTRIIHQAKLKLKIRPGMMRIVNGTQFSAYGNPIQVFLLLLVTVISACSTVNSERETEEFLREHIEWLSGEERAGRLAGSAEEAATANYLENIFLQFGLEPAGDEDTYVQQFVLSGPMPEAMGVENYQSRNVLGLIRGTEFQNQYIIVGAHYDGQGNGGMISMNHGGEPSIHYSADDNASGTSGLLLLAKRFAENPARRSVLFAAFSGEELGLIGSRHMADHLEMPRDSLLAMINLDMIGRLDGSGVTIFGTGTSSAWSSILRKTPVPDSLTIVSAPSGTGASDHTSFYDINIPVLHYFSGIHDQYHRESDTAELIDYTGMMMILDHAEGVVRNLAEYSPEEVTFTETAGGRPEGMPSGTVTLGVFPDYTWSGNGFRLDGVNKGSVAERGGIEPGDVIIRMDDMEITDIYDYMEALAEFSIGQSVDVIVNRNGETVELRITF</sequence>
<dbReference type="Gene3D" id="3.40.630.10">
    <property type="entry name" value="Zn peptidases"/>
    <property type="match status" value="1"/>
</dbReference>
<keyword evidence="3" id="KW-1185">Reference proteome</keyword>
<dbReference type="SUPFAM" id="SSF50156">
    <property type="entry name" value="PDZ domain-like"/>
    <property type="match status" value="1"/>
</dbReference>
<comment type="caution">
    <text evidence="2">The sequence shown here is derived from an EMBL/GenBank/DDBJ whole genome shotgun (WGS) entry which is preliminary data.</text>
</comment>
<dbReference type="InterPro" id="IPR001478">
    <property type="entry name" value="PDZ"/>
</dbReference>
<reference evidence="2 3" key="1">
    <citation type="submission" date="2018-05" db="EMBL/GenBank/DDBJ databases">
        <title>Rhodohalobacter halophilus gen. nov., sp. nov., a moderately halophilic member of the family Balneolaceae.</title>
        <authorList>
            <person name="Liu Z.-W."/>
        </authorList>
    </citation>
    <scope>NUCLEOTIDE SEQUENCE [LARGE SCALE GENOMIC DNA]</scope>
    <source>
        <strain evidence="2 3">8A47</strain>
    </source>
</reference>
<organism evidence="2 3">
    <name type="scientific">Rhodohalobacter mucosus</name>
    <dbReference type="NCBI Taxonomy" id="2079485"/>
    <lineage>
        <taxon>Bacteria</taxon>
        <taxon>Pseudomonadati</taxon>
        <taxon>Balneolota</taxon>
        <taxon>Balneolia</taxon>
        <taxon>Balneolales</taxon>
        <taxon>Balneolaceae</taxon>
        <taxon>Rhodohalobacter</taxon>
    </lineage>
</organism>
<evidence type="ECO:0000313" key="3">
    <source>
        <dbReference type="Proteomes" id="UP000245533"/>
    </source>
</evidence>
<accession>A0A316TP38</accession>
<evidence type="ECO:0000259" key="1">
    <source>
        <dbReference type="SMART" id="SM00228"/>
    </source>
</evidence>
<dbReference type="PANTHER" id="PTHR12147:SF26">
    <property type="entry name" value="PEPTIDASE M28 DOMAIN-CONTAINING PROTEIN"/>
    <property type="match status" value="1"/>
</dbReference>
<protein>
    <recommendedName>
        <fullName evidence="1">PDZ domain-containing protein</fullName>
    </recommendedName>
</protein>
<proteinExistence type="predicted"/>
<name>A0A316TP38_9BACT</name>
<dbReference type="PANTHER" id="PTHR12147">
    <property type="entry name" value="METALLOPEPTIDASE M28 FAMILY MEMBER"/>
    <property type="match status" value="1"/>
</dbReference>
<dbReference type="SMART" id="SM00228">
    <property type="entry name" value="PDZ"/>
    <property type="match status" value="1"/>
</dbReference>
<dbReference type="Proteomes" id="UP000245533">
    <property type="component" value="Unassembled WGS sequence"/>
</dbReference>
<gene>
    <name evidence="2" type="ORF">DDZ15_09910</name>
</gene>
<feature type="domain" description="PDZ" evidence="1">
    <location>
        <begin position="380"/>
        <end position="441"/>
    </location>
</feature>
<dbReference type="InterPro" id="IPR036034">
    <property type="entry name" value="PDZ_sf"/>
</dbReference>